<dbReference type="HOGENOM" id="CLU_022825_0_0_1"/>
<reference evidence="1 2" key="1">
    <citation type="submission" date="2014-04" db="EMBL/GenBank/DDBJ databases">
        <title>Evolutionary Origins and Diversification of the Mycorrhizal Mutualists.</title>
        <authorList>
            <consortium name="DOE Joint Genome Institute"/>
            <consortium name="Mycorrhizal Genomics Consortium"/>
            <person name="Kohler A."/>
            <person name="Kuo A."/>
            <person name="Nagy L.G."/>
            <person name="Floudas D."/>
            <person name="Copeland A."/>
            <person name="Barry K.W."/>
            <person name="Cichocki N."/>
            <person name="Veneault-Fourrey C."/>
            <person name="LaButti K."/>
            <person name="Lindquist E.A."/>
            <person name="Lipzen A."/>
            <person name="Lundell T."/>
            <person name="Morin E."/>
            <person name="Murat C."/>
            <person name="Riley R."/>
            <person name="Ohm R."/>
            <person name="Sun H."/>
            <person name="Tunlid A."/>
            <person name="Henrissat B."/>
            <person name="Grigoriev I.V."/>
            <person name="Hibbett D.S."/>
            <person name="Martin F."/>
        </authorList>
    </citation>
    <scope>NUCLEOTIDE SEQUENCE [LARGE SCALE GENOMIC DNA]</scope>
    <source>
        <strain evidence="1 2">FD-317 M1</strain>
    </source>
</reference>
<dbReference type="Gene3D" id="3.80.10.10">
    <property type="entry name" value="Ribonuclease Inhibitor"/>
    <property type="match status" value="1"/>
</dbReference>
<dbReference type="SUPFAM" id="SSF52047">
    <property type="entry name" value="RNI-like"/>
    <property type="match status" value="1"/>
</dbReference>
<sequence length="589" mass="66572">MATSESFWDTAQSPFNLILGTNYAPSSAEITNIKTFLVEPQRERSRLESEARRIQDLLEASKGYIEAHQALISPIRQLPSEILGEIFVWCLPMDLKYSVRSLKQAPLIFTSICRAWRSIALSTPRLWSSLHIYLPPHLTSDVFSQRKAGISLWLQRSRTLPLSISLHGRTNFAYDLSDSEISESIAKERMATFVRFLMQFSHRIMDLSLSLSIGDFLRLDELLPSNFPILSCLYLRSADDYEGVHGSSNDGPRKISFTSLFNRMPVLRRLQIKDLTTQRISIPTLVVNSLTSIDISQETIAPTGVSVDHAQVLNLLSQMPRLQYVKLMVSLSGEEEEERLSLPIVHLNHLEEMHVTLLSGLRLGPGDEDTQITLFLEKIQCPSLKTLSISSYTEQITKIPFRGFPLSNLETLELYIPLKAETLFECLSLVPNVETLQLRTTRYRSETLFPTAGCLQDSHLVALTLSSGNPTPLCPRLRKFQYIDKMMDDSESLSTAALTDFVESRKDTLECCDVFFAKMPSFMDGELDRLRELKGGGMRIQVHSAKEYPLKSLDRPDVGLVPWWQNRPHVRPGGGLSDMEGPYGTDIIV</sequence>
<name>A0A0D0BDI2_9AGAR</name>
<evidence type="ECO:0000313" key="2">
    <source>
        <dbReference type="Proteomes" id="UP000053593"/>
    </source>
</evidence>
<keyword evidence="2" id="KW-1185">Reference proteome</keyword>
<accession>A0A0D0BDI2</accession>
<evidence type="ECO:0008006" key="3">
    <source>
        <dbReference type="Google" id="ProtNLM"/>
    </source>
</evidence>
<gene>
    <name evidence="1" type="ORF">GYMLUDRAFT_42838</name>
</gene>
<dbReference type="InterPro" id="IPR032675">
    <property type="entry name" value="LRR_dom_sf"/>
</dbReference>
<organism evidence="1 2">
    <name type="scientific">Collybiopsis luxurians FD-317 M1</name>
    <dbReference type="NCBI Taxonomy" id="944289"/>
    <lineage>
        <taxon>Eukaryota</taxon>
        <taxon>Fungi</taxon>
        <taxon>Dikarya</taxon>
        <taxon>Basidiomycota</taxon>
        <taxon>Agaricomycotina</taxon>
        <taxon>Agaricomycetes</taxon>
        <taxon>Agaricomycetidae</taxon>
        <taxon>Agaricales</taxon>
        <taxon>Marasmiineae</taxon>
        <taxon>Omphalotaceae</taxon>
        <taxon>Collybiopsis</taxon>
        <taxon>Collybiopsis luxurians</taxon>
    </lineage>
</organism>
<dbReference type="EMBL" id="KN834770">
    <property type="protein sequence ID" value="KIK61790.1"/>
    <property type="molecule type" value="Genomic_DNA"/>
</dbReference>
<dbReference type="Gene3D" id="1.20.1280.50">
    <property type="match status" value="1"/>
</dbReference>
<protein>
    <recommendedName>
        <fullName evidence="3">F-box domain-containing protein</fullName>
    </recommendedName>
</protein>
<proteinExistence type="predicted"/>
<dbReference type="OrthoDB" id="3365698at2759"/>
<dbReference type="Proteomes" id="UP000053593">
    <property type="component" value="Unassembled WGS sequence"/>
</dbReference>
<evidence type="ECO:0000313" key="1">
    <source>
        <dbReference type="EMBL" id="KIK61790.1"/>
    </source>
</evidence>
<dbReference type="AlphaFoldDB" id="A0A0D0BDI2"/>